<dbReference type="FunFam" id="3.30.70.330:FF:000674">
    <property type="entry name" value="RNA-binding protein, putative"/>
    <property type="match status" value="1"/>
</dbReference>
<dbReference type="InterPro" id="IPR000504">
    <property type="entry name" value="RRM_dom"/>
</dbReference>
<feature type="region of interest" description="Disordered" evidence="3">
    <location>
        <begin position="216"/>
        <end position="313"/>
    </location>
</feature>
<dbReference type="KEGG" id="prel:PRELSG_0818600"/>
<name>A0A1J1H8J4_PLARL</name>
<dbReference type="SMART" id="SM00360">
    <property type="entry name" value="RRM"/>
    <property type="match status" value="1"/>
</dbReference>
<evidence type="ECO:0000256" key="2">
    <source>
        <dbReference type="PROSITE-ProRule" id="PRU00176"/>
    </source>
</evidence>
<dbReference type="OrthoDB" id="2573941at2759"/>
<dbReference type="Proteomes" id="UP000220158">
    <property type="component" value="Chromosome 8"/>
</dbReference>
<keyword evidence="6" id="KW-1185">Reference proteome</keyword>
<feature type="compositionally biased region" description="Basic and acidic residues" evidence="3">
    <location>
        <begin position="232"/>
        <end position="248"/>
    </location>
</feature>
<feature type="domain" description="RRM" evidence="4">
    <location>
        <begin position="36"/>
        <end position="114"/>
    </location>
</feature>
<dbReference type="InterPro" id="IPR045844">
    <property type="entry name" value="RRM_Ist3-like"/>
</dbReference>
<dbReference type="InterPro" id="IPR012677">
    <property type="entry name" value="Nucleotide-bd_a/b_plait_sf"/>
</dbReference>
<dbReference type="GO" id="GO:0071013">
    <property type="term" value="C:catalytic step 2 spliceosome"/>
    <property type="evidence" value="ECO:0007669"/>
    <property type="project" value="TreeGrafter"/>
</dbReference>
<dbReference type="InterPro" id="IPR051847">
    <property type="entry name" value="RNA_proc/Spliceosome_comp"/>
</dbReference>
<dbReference type="VEuPathDB" id="PlasmoDB:PRELSG_0818600"/>
<dbReference type="GO" id="GO:0005686">
    <property type="term" value="C:U2 snRNP"/>
    <property type="evidence" value="ECO:0007669"/>
    <property type="project" value="TreeGrafter"/>
</dbReference>
<dbReference type="GO" id="GO:0071011">
    <property type="term" value="C:precatalytic spliceosome"/>
    <property type="evidence" value="ECO:0007669"/>
    <property type="project" value="TreeGrafter"/>
</dbReference>
<organism evidence="5 6">
    <name type="scientific">Plasmodium relictum</name>
    <dbReference type="NCBI Taxonomy" id="85471"/>
    <lineage>
        <taxon>Eukaryota</taxon>
        <taxon>Sar</taxon>
        <taxon>Alveolata</taxon>
        <taxon>Apicomplexa</taxon>
        <taxon>Aconoidasida</taxon>
        <taxon>Haemosporida</taxon>
        <taxon>Plasmodiidae</taxon>
        <taxon>Plasmodium</taxon>
        <taxon>Plasmodium (Haemamoeba)</taxon>
    </lineage>
</organism>
<sequence>MGIFDKIKSIEKLNEGELKNIGQNDSSWHDQYKDSSYIYIGNLDNRLTEGDIIIVFSQFGEPIDINLVRDEETGKSKGYCFLAYADQRSTILAVDNFNGYKLLDRQLVVDHILNYKLPNKYSRNDNENEYKPTGAEGKGIGVYNVIESEISLSKAFEKIDKKYNEEKRKKLLDEDELWALNFEKSLKNKHGNIKNENIKKEETDYFDTIKNRSYEYKTEKSPNKNQQKKSKKYDTKNSKKYNEKDKSKEHKKNHEYRDEYKNYYLKKEFNKNKYKEKSEKKESNISRNISKKRVKDRDEYKSKERTKNIKKYK</sequence>
<reference evidence="5 6" key="1">
    <citation type="submission" date="2015-04" db="EMBL/GenBank/DDBJ databases">
        <authorList>
            <consortium name="Pathogen Informatics"/>
        </authorList>
    </citation>
    <scope>NUCLEOTIDE SEQUENCE [LARGE SCALE GENOMIC DNA]</scope>
    <source>
        <strain evidence="5 6">SGS1</strain>
    </source>
</reference>
<dbReference type="GO" id="GO:0000398">
    <property type="term" value="P:mRNA splicing, via spliceosome"/>
    <property type="evidence" value="ECO:0007669"/>
    <property type="project" value="InterPro"/>
</dbReference>
<keyword evidence="1 2" id="KW-0694">RNA-binding</keyword>
<dbReference type="Gene3D" id="3.30.70.330">
    <property type="match status" value="1"/>
</dbReference>
<dbReference type="CDD" id="cd12411">
    <property type="entry name" value="RRM_ist3_like"/>
    <property type="match status" value="1"/>
</dbReference>
<feature type="compositionally biased region" description="Basic and acidic residues" evidence="3">
    <location>
        <begin position="255"/>
        <end position="284"/>
    </location>
</feature>
<dbReference type="GeneID" id="39735862"/>
<dbReference type="InterPro" id="IPR035979">
    <property type="entry name" value="RBD_domain_sf"/>
</dbReference>
<dbReference type="Pfam" id="PF00076">
    <property type="entry name" value="RRM_1"/>
    <property type="match status" value="1"/>
</dbReference>
<evidence type="ECO:0000259" key="4">
    <source>
        <dbReference type="PROSITE" id="PS50102"/>
    </source>
</evidence>
<gene>
    <name evidence="5" type="ORF">PRELSG_0818600</name>
</gene>
<evidence type="ECO:0000313" key="6">
    <source>
        <dbReference type="Proteomes" id="UP000220158"/>
    </source>
</evidence>
<dbReference type="AlphaFoldDB" id="A0A1J1H8J4"/>
<dbReference type="PANTHER" id="PTHR45880:SF1">
    <property type="entry name" value="RNA-BINDING MOTIF PROTEIN, X-LINKED 2"/>
    <property type="match status" value="1"/>
</dbReference>
<accession>A0A1J1H8J4</accession>
<evidence type="ECO:0000313" key="5">
    <source>
        <dbReference type="EMBL" id="CRG99760.1"/>
    </source>
</evidence>
<dbReference type="SUPFAM" id="SSF54928">
    <property type="entry name" value="RNA-binding domain, RBD"/>
    <property type="match status" value="1"/>
</dbReference>
<dbReference type="PANTHER" id="PTHR45880">
    <property type="entry name" value="RNA-BINDING MOTIF PROTEIN, X-LINKED 2"/>
    <property type="match status" value="1"/>
</dbReference>
<evidence type="ECO:0000256" key="3">
    <source>
        <dbReference type="SAM" id="MobiDB-lite"/>
    </source>
</evidence>
<dbReference type="GO" id="GO:0003723">
    <property type="term" value="F:RNA binding"/>
    <property type="evidence" value="ECO:0007669"/>
    <property type="project" value="UniProtKB-UniRule"/>
</dbReference>
<feature type="compositionally biased region" description="Basic and acidic residues" evidence="3">
    <location>
        <begin position="295"/>
        <end position="307"/>
    </location>
</feature>
<dbReference type="PROSITE" id="PS50102">
    <property type="entry name" value="RRM"/>
    <property type="match status" value="1"/>
</dbReference>
<protein>
    <submittedName>
        <fullName evidence="5">RNA-binding protein, putative</fullName>
    </submittedName>
</protein>
<dbReference type="EMBL" id="LN835303">
    <property type="protein sequence ID" value="CRG99760.1"/>
    <property type="molecule type" value="Genomic_DNA"/>
</dbReference>
<dbReference type="RefSeq" id="XP_028532765.1">
    <property type="nucleotide sequence ID" value="XM_028676258.1"/>
</dbReference>
<evidence type="ECO:0000256" key="1">
    <source>
        <dbReference type="ARBA" id="ARBA00022884"/>
    </source>
</evidence>
<proteinExistence type="predicted"/>